<dbReference type="RefSeq" id="WP_020950964.1">
    <property type="nucleotide sequence ID" value="NC_022041.1"/>
</dbReference>
<dbReference type="KEGG" id="pami:JCM7686_2932"/>
<dbReference type="STRING" id="1367847.JCM7686_2253"/>
<sequence length="209" mass="24315">MTVPRRNLHPVAVDALPECPIPAGIELKSHYFMQFHHQYWGNCDFRQLADRDSRCLALELIFAAQNQQPVGTLPEDPRILAGLVNTPVDEFIRICEREYGPLWEWRRCLCEDGTVRLYHLEMHKWVQDAAKATVSYNDKLESERERKRLAQLPDQIVRAGGTKAMAEDHIYVLRLDQYLLENHPKKQRRPNIVLDAMEQMELAEIRASG</sequence>
<dbReference type="KEGG" id="pami:JCM7686_2253"/>
<proteinExistence type="predicted"/>
<accession>S5YVR1</accession>
<dbReference type="eggNOG" id="ENOG5032U16">
    <property type="taxonomic scope" value="Bacteria"/>
</dbReference>
<dbReference type="OrthoDB" id="7828060at2"/>
<dbReference type="EMBL" id="CP006650">
    <property type="protein sequence ID" value="AGT10589.1"/>
    <property type="molecule type" value="Genomic_DNA"/>
</dbReference>
<evidence type="ECO:0000313" key="3">
    <source>
        <dbReference type="Proteomes" id="UP000015480"/>
    </source>
</evidence>
<protein>
    <submittedName>
        <fullName evidence="1">Uncharacterized protein</fullName>
    </submittedName>
</protein>
<keyword evidence="3" id="KW-1185">Reference proteome</keyword>
<organism evidence="1 3">
    <name type="scientific">Paracoccus aminophilus JCM 7686</name>
    <dbReference type="NCBI Taxonomy" id="1367847"/>
    <lineage>
        <taxon>Bacteria</taxon>
        <taxon>Pseudomonadati</taxon>
        <taxon>Pseudomonadota</taxon>
        <taxon>Alphaproteobacteria</taxon>
        <taxon>Rhodobacterales</taxon>
        <taxon>Paracoccaceae</taxon>
        <taxon>Paracoccus</taxon>
    </lineage>
</organism>
<dbReference type="PATRIC" id="fig|1367847.3.peg.2246"/>
<dbReference type="Proteomes" id="UP000015480">
    <property type="component" value="Chromosome"/>
</dbReference>
<name>S5YVR1_PARAH</name>
<dbReference type="AlphaFoldDB" id="S5YVR1"/>
<reference evidence="1 3" key="1">
    <citation type="journal article" date="2014" name="BMC Genomics">
        <title>Architecture and functions of a multipartite genome of the methylotrophic bacterium Paracoccus aminophilus JCM 7686, containing primary and secondary chromids.</title>
        <authorList>
            <person name="Dziewit L."/>
            <person name="Czarnecki J."/>
            <person name="Wibberg D."/>
            <person name="Radlinska M."/>
            <person name="Mrozek P."/>
            <person name="Szymczak M."/>
            <person name="Schluter A."/>
            <person name="Puhler A."/>
            <person name="Bartosik D."/>
        </authorList>
    </citation>
    <scope>NUCLEOTIDE SEQUENCE [LARGE SCALE GENOMIC DNA]</scope>
    <source>
        <strain evidence="1">JCM 7686</strain>
    </source>
</reference>
<evidence type="ECO:0000313" key="2">
    <source>
        <dbReference type="EMBL" id="AGT10589.1"/>
    </source>
</evidence>
<evidence type="ECO:0000313" key="1">
    <source>
        <dbReference type="EMBL" id="AGT09326.1"/>
    </source>
</evidence>
<dbReference type="EMBL" id="CP006650">
    <property type="protein sequence ID" value="AGT09326.1"/>
    <property type="molecule type" value="Genomic_DNA"/>
</dbReference>
<dbReference type="HOGENOM" id="CLU_1304094_0_0_5"/>
<gene>
    <name evidence="1" type="ORF">JCM7686_2253</name>
    <name evidence="2" type="ORF">JCM7686_2932</name>
</gene>